<dbReference type="InterPro" id="IPR005119">
    <property type="entry name" value="LysR_subst-bd"/>
</dbReference>
<dbReference type="SUPFAM" id="SSF46785">
    <property type="entry name" value="Winged helix' DNA-binding domain"/>
    <property type="match status" value="1"/>
</dbReference>
<evidence type="ECO:0000256" key="4">
    <source>
        <dbReference type="ARBA" id="ARBA00023163"/>
    </source>
</evidence>
<dbReference type="RefSeq" id="WP_095616728.1">
    <property type="nucleotide sequence ID" value="NZ_NSKD01000002.1"/>
</dbReference>
<dbReference type="PRINTS" id="PR00039">
    <property type="entry name" value="HTHLYSR"/>
</dbReference>
<dbReference type="PANTHER" id="PTHR30126">
    <property type="entry name" value="HTH-TYPE TRANSCRIPTIONAL REGULATOR"/>
    <property type="match status" value="1"/>
</dbReference>
<dbReference type="CDD" id="cd05466">
    <property type="entry name" value="PBP2_LTTR_substrate"/>
    <property type="match status" value="1"/>
</dbReference>
<dbReference type="Gene3D" id="3.40.190.290">
    <property type="match status" value="1"/>
</dbReference>
<dbReference type="AlphaFoldDB" id="A0A2A2F8R4"/>
<dbReference type="SUPFAM" id="SSF53850">
    <property type="entry name" value="Periplasmic binding protein-like II"/>
    <property type="match status" value="1"/>
</dbReference>
<feature type="domain" description="HTH lysR-type" evidence="5">
    <location>
        <begin position="1"/>
        <end position="58"/>
    </location>
</feature>
<gene>
    <name evidence="6" type="ORF">CK501_05410</name>
</gene>
<dbReference type="GO" id="GO:0003700">
    <property type="term" value="F:DNA-binding transcription factor activity"/>
    <property type="evidence" value="ECO:0007669"/>
    <property type="project" value="InterPro"/>
</dbReference>
<comment type="similarity">
    <text evidence="1">Belongs to the LysR transcriptional regulatory family.</text>
</comment>
<name>A0A2A2F8R4_9GAMM</name>
<keyword evidence="4" id="KW-0804">Transcription</keyword>
<dbReference type="Proteomes" id="UP000218896">
    <property type="component" value="Unassembled WGS sequence"/>
</dbReference>
<reference evidence="6 7" key="1">
    <citation type="submission" date="2017-08" db="EMBL/GenBank/DDBJ databases">
        <title>Halovibrio sewagensis sp. nov., isolated from wastewater of high salinity.</title>
        <authorList>
            <person name="Dong X."/>
            <person name="Zhang G."/>
        </authorList>
    </citation>
    <scope>NUCLEOTIDE SEQUENCE [LARGE SCALE GENOMIC DNA]</scope>
    <source>
        <strain evidence="6 7">YL5-2</strain>
    </source>
</reference>
<evidence type="ECO:0000259" key="5">
    <source>
        <dbReference type="PROSITE" id="PS50931"/>
    </source>
</evidence>
<dbReference type="Pfam" id="PF00126">
    <property type="entry name" value="HTH_1"/>
    <property type="match status" value="1"/>
</dbReference>
<accession>A0A2A2F8R4</accession>
<evidence type="ECO:0000313" key="6">
    <source>
        <dbReference type="EMBL" id="PAU81002.1"/>
    </source>
</evidence>
<dbReference type="Pfam" id="PF03466">
    <property type="entry name" value="LysR_substrate"/>
    <property type="match status" value="1"/>
</dbReference>
<comment type="caution">
    <text evidence="6">The sequence shown here is derived from an EMBL/GenBank/DDBJ whole genome shotgun (WGS) entry which is preliminary data.</text>
</comment>
<dbReference type="InterPro" id="IPR000847">
    <property type="entry name" value="LysR_HTH_N"/>
</dbReference>
<dbReference type="FunFam" id="1.10.10.10:FF:000001">
    <property type="entry name" value="LysR family transcriptional regulator"/>
    <property type="match status" value="1"/>
</dbReference>
<dbReference type="PANTHER" id="PTHR30126:SF81">
    <property type="entry name" value="HTH-TYPE TRANSCRIPTIONAL REGULATOR ILVY"/>
    <property type="match status" value="1"/>
</dbReference>
<dbReference type="GO" id="GO:0000976">
    <property type="term" value="F:transcription cis-regulatory region binding"/>
    <property type="evidence" value="ECO:0007669"/>
    <property type="project" value="TreeGrafter"/>
</dbReference>
<dbReference type="OrthoDB" id="9803735at2"/>
<dbReference type="PROSITE" id="PS50931">
    <property type="entry name" value="HTH_LYSR"/>
    <property type="match status" value="1"/>
</dbReference>
<dbReference type="Gene3D" id="1.10.10.10">
    <property type="entry name" value="Winged helix-like DNA-binding domain superfamily/Winged helix DNA-binding domain"/>
    <property type="match status" value="1"/>
</dbReference>
<evidence type="ECO:0000256" key="2">
    <source>
        <dbReference type="ARBA" id="ARBA00023015"/>
    </source>
</evidence>
<dbReference type="InterPro" id="IPR036388">
    <property type="entry name" value="WH-like_DNA-bd_sf"/>
</dbReference>
<sequence>MDTQSLIAFTTVIDTGSFSEAAEALHLTQSAVSKRIATLEHQTGRPLIERNGRSLRLTDAGHALLPHARKVLDELHNAREALTSLDQRMHGPLSLIISHHIGLHHLPNWLRALQKAHPDLTFNLQFLESEQVFQQLHQHDAPLAWVTLNDRIMERFQVWFAWEDPMSFVCGPDHPLAHKQQLAPEDIAQYQAILPDSNTETYRVVSHHFLQQGITLDAQMPTNYLETIKMMTSVGLGWSVLPNTMLDSTLVVLDVPEPVTRMLGAVGIRGREPGTAARALLETVQGQAPARCAETG</sequence>
<organism evidence="6 7">
    <name type="scientific">Halovibrio salipaludis</name>
    <dbReference type="NCBI Taxonomy" id="2032626"/>
    <lineage>
        <taxon>Bacteria</taxon>
        <taxon>Pseudomonadati</taxon>
        <taxon>Pseudomonadota</taxon>
        <taxon>Gammaproteobacteria</taxon>
        <taxon>Oceanospirillales</taxon>
        <taxon>Halomonadaceae</taxon>
        <taxon>Halovibrio</taxon>
    </lineage>
</organism>
<proteinExistence type="inferred from homology"/>
<evidence type="ECO:0000313" key="7">
    <source>
        <dbReference type="Proteomes" id="UP000218896"/>
    </source>
</evidence>
<evidence type="ECO:0000256" key="3">
    <source>
        <dbReference type="ARBA" id="ARBA00023125"/>
    </source>
</evidence>
<protein>
    <submittedName>
        <fullName evidence="6">LysR family transcriptional regulator</fullName>
    </submittedName>
</protein>
<keyword evidence="2" id="KW-0805">Transcription regulation</keyword>
<dbReference type="EMBL" id="NSKD01000002">
    <property type="protein sequence ID" value="PAU81002.1"/>
    <property type="molecule type" value="Genomic_DNA"/>
</dbReference>
<dbReference type="InterPro" id="IPR036390">
    <property type="entry name" value="WH_DNA-bd_sf"/>
</dbReference>
<keyword evidence="3" id="KW-0238">DNA-binding</keyword>
<evidence type="ECO:0000256" key="1">
    <source>
        <dbReference type="ARBA" id="ARBA00009437"/>
    </source>
</evidence>
<keyword evidence="7" id="KW-1185">Reference proteome</keyword>